<dbReference type="Proteomes" id="UP000694240">
    <property type="component" value="Chromosome 2"/>
</dbReference>
<feature type="region of interest" description="Disordered" evidence="1">
    <location>
        <begin position="440"/>
        <end position="502"/>
    </location>
</feature>
<reference evidence="2 3" key="1">
    <citation type="submission" date="2020-12" db="EMBL/GenBank/DDBJ databases">
        <title>Concerted genomic and epigenomic changes stabilize Arabidopsis allopolyploids.</title>
        <authorList>
            <person name="Chen Z."/>
        </authorList>
    </citation>
    <scope>NUCLEOTIDE SEQUENCE [LARGE SCALE GENOMIC DNA]</scope>
    <source>
        <strain evidence="2">Allo738</strain>
        <tissue evidence="2">Leaf</tissue>
    </source>
</reference>
<feature type="region of interest" description="Disordered" evidence="1">
    <location>
        <begin position="171"/>
        <end position="223"/>
    </location>
</feature>
<gene>
    <name evidence="2" type="ORF">ISN45_At02g006280</name>
</gene>
<comment type="caution">
    <text evidence="2">The sequence shown here is derived from an EMBL/GenBank/DDBJ whole genome shotgun (WGS) entry which is preliminary data.</text>
</comment>
<feature type="compositionally biased region" description="Polar residues" evidence="1">
    <location>
        <begin position="440"/>
        <end position="454"/>
    </location>
</feature>
<proteinExistence type="predicted"/>
<dbReference type="AlphaFoldDB" id="A0A8T2FP85"/>
<organism evidence="2 3">
    <name type="scientific">Arabidopsis thaliana x Arabidopsis arenosa</name>
    <dbReference type="NCBI Taxonomy" id="1240361"/>
    <lineage>
        <taxon>Eukaryota</taxon>
        <taxon>Viridiplantae</taxon>
        <taxon>Streptophyta</taxon>
        <taxon>Embryophyta</taxon>
        <taxon>Tracheophyta</taxon>
        <taxon>Spermatophyta</taxon>
        <taxon>Magnoliopsida</taxon>
        <taxon>eudicotyledons</taxon>
        <taxon>Gunneridae</taxon>
        <taxon>Pentapetalae</taxon>
        <taxon>rosids</taxon>
        <taxon>malvids</taxon>
        <taxon>Brassicales</taxon>
        <taxon>Brassicaceae</taxon>
        <taxon>Camelineae</taxon>
        <taxon>Arabidopsis</taxon>
    </lineage>
</organism>
<protein>
    <submittedName>
        <fullName evidence="2">Uncharacterized protein</fullName>
    </submittedName>
</protein>
<feature type="compositionally biased region" description="Basic residues" evidence="1">
    <location>
        <begin position="493"/>
        <end position="502"/>
    </location>
</feature>
<dbReference type="EMBL" id="JAEFBK010000002">
    <property type="protein sequence ID" value="KAG7636063.1"/>
    <property type="molecule type" value="Genomic_DNA"/>
</dbReference>
<accession>A0A8T2FP85</accession>
<feature type="compositionally biased region" description="Low complexity" evidence="1">
    <location>
        <begin position="171"/>
        <end position="184"/>
    </location>
</feature>
<feature type="compositionally biased region" description="Basic and acidic residues" evidence="1">
    <location>
        <begin position="483"/>
        <end position="492"/>
    </location>
</feature>
<keyword evidence="3" id="KW-1185">Reference proteome</keyword>
<name>A0A8T2FP85_9BRAS</name>
<sequence>MKASVKLGSALRVIKPNALITDFPKLLFSTHFYRGVLPKIRMLLDTASNGNFLKKDVEEGWELVENFAQSGGNYNEDYDRSICTSSDTDDKHHREMKALNDKLDKIIQMQQKHVHFISEDEPFQVQEGENDQCAEIRYVHNQGGYNKGYNNYRPNPNLSYRSTNVANPQDQVYPQQQQQQNQPKPFVPYNQSLGFVPKQQFQGGYQQQQPPPGFTPHQQQAHAPQNSNIMTVLQQLIQGQATGAMEIAKKLSKVNNKVDRQGVELNSKFESMNTRMRYMEGILASPSVNNNPCQLPGKAIQNPKQYSTAHAITITHDRELPTRYVPTSNTKDSVILEGEDFYQDDVLADNPIEEAILTSQPTRPQAPPATPFAKKTEAAKTKDIDFVPPPYKPLLPFPGTLDAFGVQTEEKQNMKSECPMTPSAKVLYRSLGALPGQITLSQPRRSKQLSFTQSRSRRNHPIGTTRSPLDHQEAYLLILHSTRQAENKEEKRSRRNHSITIS</sequence>
<evidence type="ECO:0000256" key="1">
    <source>
        <dbReference type="SAM" id="MobiDB-lite"/>
    </source>
</evidence>
<evidence type="ECO:0000313" key="2">
    <source>
        <dbReference type="EMBL" id="KAG7636063.1"/>
    </source>
</evidence>
<evidence type="ECO:0000313" key="3">
    <source>
        <dbReference type="Proteomes" id="UP000694240"/>
    </source>
</evidence>
<feature type="compositionally biased region" description="Low complexity" evidence="1">
    <location>
        <begin position="197"/>
        <end position="208"/>
    </location>
</feature>